<feature type="transmembrane region" description="Helical" evidence="2">
    <location>
        <begin position="401"/>
        <end position="420"/>
    </location>
</feature>
<dbReference type="PANTHER" id="PTHR38454:SF1">
    <property type="entry name" value="INTEGRAL MEMBRANE PROTEIN"/>
    <property type="match status" value="1"/>
</dbReference>
<feature type="transmembrane region" description="Helical" evidence="2">
    <location>
        <begin position="159"/>
        <end position="177"/>
    </location>
</feature>
<dbReference type="PANTHER" id="PTHR38454">
    <property type="entry name" value="INTEGRAL MEMBRANE PROTEIN-RELATED"/>
    <property type="match status" value="1"/>
</dbReference>
<feature type="transmembrane region" description="Helical" evidence="2">
    <location>
        <begin position="127"/>
        <end position="147"/>
    </location>
</feature>
<gene>
    <name evidence="3" type="ORF">SAMN05414137_1259</name>
</gene>
<keyword evidence="2" id="KW-1133">Transmembrane helix</keyword>
<dbReference type="InterPro" id="IPR018580">
    <property type="entry name" value="Uncharacterised_YfhO"/>
</dbReference>
<dbReference type="EMBL" id="FOAZ01000025">
    <property type="protein sequence ID" value="SEM36173.1"/>
    <property type="molecule type" value="Genomic_DNA"/>
</dbReference>
<evidence type="ECO:0000313" key="3">
    <source>
        <dbReference type="EMBL" id="SEM36173.1"/>
    </source>
</evidence>
<name>A0A1H7XRC9_STRJI</name>
<proteinExistence type="predicted"/>
<evidence type="ECO:0000256" key="1">
    <source>
        <dbReference type="SAM" id="MobiDB-lite"/>
    </source>
</evidence>
<dbReference type="eggNOG" id="COG4485">
    <property type="taxonomic scope" value="Bacteria"/>
</dbReference>
<dbReference type="Proteomes" id="UP000183015">
    <property type="component" value="Unassembled WGS sequence"/>
</dbReference>
<evidence type="ECO:0000313" key="4">
    <source>
        <dbReference type="Proteomes" id="UP000183015"/>
    </source>
</evidence>
<dbReference type="Pfam" id="PF09586">
    <property type="entry name" value="YfhO"/>
    <property type="match status" value="1"/>
</dbReference>
<feature type="transmembrane region" description="Helical" evidence="2">
    <location>
        <begin position="459"/>
        <end position="479"/>
    </location>
</feature>
<dbReference type="AlphaFoldDB" id="A0A1H7XRC9"/>
<feature type="region of interest" description="Disordered" evidence="1">
    <location>
        <begin position="1"/>
        <end position="27"/>
    </location>
</feature>
<keyword evidence="2" id="KW-0812">Transmembrane</keyword>
<feature type="transmembrane region" description="Helical" evidence="2">
    <location>
        <begin position="184"/>
        <end position="203"/>
    </location>
</feature>
<organism evidence="3 4">
    <name type="scientific">Streptacidiphilus jiangxiensis</name>
    <dbReference type="NCBI Taxonomy" id="235985"/>
    <lineage>
        <taxon>Bacteria</taxon>
        <taxon>Bacillati</taxon>
        <taxon>Actinomycetota</taxon>
        <taxon>Actinomycetes</taxon>
        <taxon>Kitasatosporales</taxon>
        <taxon>Streptomycetaceae</taxon>
        <taxon>Streptacidiphilus</taxon>
    </lineage>
</organism>
<feature type="transmembrane region" description="Helical" evidence="2">
    <location>
        <begin position="223"/>
        <end position="243"/>
    </location>
</feature>
<accession>A0A1H7XRC9</accession>
<protein>
    <submittedName>
        <fullName evidence="3">Uncharacterized membrane protein YfhO</fullName>
    </submittedName>
</protein>
<feature type="transmembrane region" description="Helical" evidence="2">
    <location>
        <begin position="837"/>
        <end position="857"/>
    </location>
</feature>
<feature type="transmembrane region" description="Helical" evidence="2">
    <location>
        <begin position="377"/>
        <end position="394"/>
    </location>
</feature>
<feature type="transmembrane region" description="Helical" evidence="2">
    <location>
        <begin position="341"/>
        <end position="365"/>
    </location>
</feature>
<dbReference type="STRING" id="235985.SAMN05414137_1259"/>
<sequence length="868" mass="92091">MHTTGPSAERRAQRDVPVVGAPATPPVRPGRELQAGLFAAVLAMGAYCVAMGLRGTYPFGDRGRAINDLGNQFVPFHAHLWDLFHGKGGGDLFYNWNSAFGVPYLGDFFTYLANPFSWLTPLFPRDAVNMPVFLTTLLSIGLGSALMTHWLGRVRPGSPWLRALLAVGFGLCSWAVNEGSPDPMWSWGLVSVPLIGIAVDWALQGRHWVLGPLLVAVGWFGNFYTAAMATFAAGLVALVRVYLREDALRAKLFSLLRAAATIAVGVALVAPVLLVSYESSKLASPMPPAPIRLPSFVDQVAWLLPAVRYQFAGPDTAVGMLALLLCLSFPFMRRVPARERIAWTALLVVTWASMIFQPTLILWHGGAAPNGSPFREAFVYSAMLVTVAWLALSRRPALKELLGGAALIVVIVLCALFGTVHTPGELGYMLPTVVVGGLLAIAGVEALRRSRGRVRATRVVGAALALTVFAGGVVQVYSLDALRDRHRPFFAPKTTVDAQTRAARAALAATDHWPVSRTDPGPHYFADNDSQLLNGQGGDYYSSYVPAETAVAMGRLGLMYTMAGRHVFSPDDPASRAVFGVTSYLQDASSDPSNANGFVQQHQTASPLLTVHRDAPAGAKATTPFQRLDDLLGATVWEVPKLTQTSGAPAEFRPNGELVVPGTTKGQSVPTFTASCPVGSEVHVNSGFVNGTVTVNGTSATLLGSYPLTKYGLPGFGKVGADGKVTLTFRSPRPQTFLAEQVGCLDLAKLDAAVAAQHASGPTAFQVSGHGFSARLPQASTGYAVFASTVRTGWSCSVDGGPALSPVDYDGLFGIPLGPSGANSLSCTYTPPGVRTGAVGTGIGLMGLLVPPGYLWVRRRFPLFRPRA</sequence>
<feature type="transmembrane region" description="Helical" evidence="2">
    <location>
        <begin position="35"/>
        <end position="53"/>
    </location>
</feature>
<reference evidence="4" key="1">
    <citation type="submission" date="2016-10" db="EMBL/GenBank/DDBJ databases">
        <authorList>
            <person name="Varghese N."/>
        </authorList>
    </citation>
    <scope>NUCLEOTIDE SEQUENCE [LARGE SCALE GENOMIC DNA]</scope>
    <source>
        <strain evidence="4">DSM 45096 / BCRC 16803 / CGMCC 4.1857 / CIP 109030 / JCM 12277 / KCTC 19219 / NBRC 100920 / 33214</strain>
    </source>
</reference>
<feature type="transmembrane region" description="Helical" evidence="2">
    <location>
        <begin position="426"/>
        <end position="447"/>
    </location>
</feature>
<feature type="transmembrane region" description="Helical" evidence="2">
    <location>
        <begin position="311"/>
        <end position="329"/>
    </location>
</feature>
<feature type="transmembrane region" description="Helical" evidence="2">
    <location>
        <begin position="255"/>
        <end position="277"/>
    </location>
</feature>
<keyword evidence="2" id="KW-0472">Membrane</keyword>
<evidence type="ECO:0000256" key="2">
    <source>
        <dbReference type="SAM" id="Phobius"/>
    </source>
</evidence>
<keyword evidence="4" id="KW-1185">Reference proteome</keyword>